<name>A0AA38IMR3_9CUCU</name>
<proteinExistence type="predicted"/>
<evidence type="ECO:0000313" key="2">
    <source>
        <dbReference type="Proteomes" id="UP001168821"/>
    </source>
</evidence>
<protein>
    <submittedName>
        <fullName evidence="1">Uncharacterized protein</fullName>
    </submittedName>
</protein>
<reference evidence="1" key="1">
    <citation type="journal article" date="2023" name="G3 (Bethesda)">
        <title>Whole genome assemblies of Zophobas morio and Tenebrio molitor.</title>
        <authorList>
            <person name="Kaur S."/>
            <person name="Stinson S.A."/>
            <person name="diCenzo G.C."/>
        </authorList>
    </citation>
    <scope>NUCLEOTIDE SEQUENCE</scope>
    <source>
        <strain evidence="1">QUZm001</strain>
    </source>
</reference>
<organism evidence="1 2">
    <name type="scientific">Zophobas morio</name>
    <dbReference type="NCBI Taxonomy" id="2755281"/>
    <lineage>
        <taxon>Eukaryota</taxon>
        <taxon>Metazoa</taxon>
        <taxon>Ecdysozoa</taxon>
        <taxon>Arthropoda</taxon>
        <taxon>Hexapoda</taxon>
        <taxon>Insecta</taxon>
        <taxon>Pterygota</taxon>
        <taxon>Neoptera</taxon>
        <taxon>Endopterygota</taxon>
        <taxon>Coleoptera</taxon>
        <taxon>Polyphaga</taxon>
        <taxon>Cucujiformia</taxon>
        <taxon>Tenebrionidae</taxon>
        <taxon>Zophobas</taxon>
    </lineage>
</organism>
<accession>A0AA38IMR3</accession>
<dbReference type="Proteomes" id="UP001168821">
    <property type="component" value="Unassembled WGS sequence"/>
</dbReference>
<evidence type="ECO:0000313" key="1">
    <source>
        <dbReference type="EMBL" id="KAJ3656742.1"/>
    </source>
</evidence>
<sequence>MAVEENLLLLEDDQFRIRLHCCEGHSDVTKEMFKVGDVILVANMAGRKTNVKINRVGKEKSVLRVIVGFLPCSLRVEGQTVERISRQSHNGTV</sequence>
<dbReference type="AlphaFoldDB" id="A0AA38IMR3"/>
<dbReference type="Gene3D" id="3.40.50.300">
    <property type="entry name" value="P-loop containing nucleotide triphosphate hydrolases"/>
    <property type="match status" value="1"/>
</dbReference>
<comment type="caution">
    <text evidence="1">The sequence shown here is derived from an EMBL/GenBank/DDBJ whole genome shotgun (WGS) entry which is preliminary data.</text>
</comment>
<dbReference type="InterPro" id="IPR027417">
    <property type="entry name" value="P-loop_NTPase"/>
</dbReference>
<dbReference type="EMBL" id="JALNTZ010000004">
    <property type="protein sequence ID" value="KAJ3656742.1"/>
    <property type="molecule type" value="Genomic_DNA"/>
</dbReference>
<keyword evidence="2" id="KW-1185">Reference proteome</keyword>
<gene>
    <name evidence="1" type="ORF">Zmor_015792</name>
</gene>